<reference evidence="3 4" key="1">
    <citation type="journal article" date="2014" name="Agronomy (Basel)">
        <title>A Draft Genome Sequence for Ensete ventricosum, the Drought-Tolerant Tree Against Hunger.</title>
        <authorList>
            <person name="Harrison J."/>
            <person name="Moore K.A."/>
            <person name="Paszkiewicz K."/>
            <person name="Jones T."/>
            <person name="Grant M."/>
            <person name="Ambacheew D."/>
            <person name="Muzemil S."/>
            <person name="Studholme D.J."/>
        </authorList>
    </citation>
    <scope>NUCLEOTIDE SEQUENCE [LARGE SCALE GENOMIC DNA]</scope>
</reference>
<dbReference type="InterPro" id="IPR012394">
    <property type="entry name" value="Aldehyde_DH_NAD(P)"/>
</dbReference>
<dbReference type="PANTHER" id="PTHR43570:SF16">
    <property type="entry name" value="ALDEHYDE DEHYDROGENASE TYPE III, ISOFORM Q"/>
    <property type="match status" value="1"/>
</dbReference>
<evidence type="ECO:0000256" key="1">
    <source>
        <dbReference type="ARBA" id="ARBA00023002"/>
    </source>
</evidence>
<keyword evidence="1" id="KW-0560">Oxidoreductase</keyword>
<keyword evidence="2" id="KW-0812">Transmembrane</keyword>
<dbReference type="Proteomes" id="UP000287651">
    <property type="component" value="Unassembled WGS sequence"/>
</dbReference>
<name>A0A426YIR8_ENSVE</name>
<dbReference type="InterPro" id="IPR016161">
    <property type="entry name" value="Ald_DH/histidinol_DH"/>
</dbReference>
<feature type="transmembrane region" description="Helical" evidence="2">
    <location>
        <begin position="71"/>
        <end position="90"/>
    </location>
</feature>
<dbReference type="GO" id="GO:0006081">
    <property type="term" value="P:aldehyde metabolic process"/>
    <property type="evidence" value="ECO:0007669"/>
    <property type="project" value="InterPro"/>
</dbReference>
<dbReference type="AlphaFoldDB" id="A0A426YIR8"/>
<organism evidence="3 4">
    <name type="scientific">Ensete ventricosum</name>
    <name type="common">Abyssinian banana</name>
    <name type="synonym">Musa ensete</name>
    <dbReference type="NCBI Taxonomy" id="4639"/>
    <lineage>
        <taxon>Eukaryota</taxon>
        <taxon>Viridiplantae</taxon>
        <taxon>Streptophyta</taxon>
        <taxon>Embryophyta</taxon>
        <taxon>Tracheophyta</taxon>
        <taxon>Spermatophyta</taxon>
        <taxon>Magnoliopsida</taxon>
        <taxon>Liliopsida</taxon>
        <taxon>Zingiberales</taxon>
        <taxon>Musaceae</taxon>
        <taxon>Ensete</taxon>
    </lineage>
</organism>
<proteinExistence type="predicted"/>
<keyword evidence="2" id="KW-1133">Transmembrane helix</keyword>
<dbReference type="PANTHER" id="PTHR43570">
    <property type="entry name" value="ALDEHYDE DEHYDROGENASE"/>
    <property type="match status" value="1"/>
</dbReference>
<gene>
    <name evidence="3" type="ORF">B296_00046354</name>
</gene>
<dbReference type="Gene3D" id="3.40.605.10">
    <property type="entry name" value="Aldehyde Dehydrogenase, Chain A, domain 1"/>
    <property type="match status" value="1"/>
</dbReference>
<dbReference type="InterPro" id="IPR016162">
    <property type="entry name" value="Ald_DH_N"/>
</dbReference>
<accession>A0A426YIR8</accession>
<dbReference type="GO" id="GO:0004029">
    <property type="term" value="F:aldehyde dehydrogenase (NAD+) activity"/>
    <property type="evidence" value="ECO:0007669"/>
    <property type="project" value="TreeGrafter"/>
</dbReference>
<evidence type="ECO:0000313" key="3">
    <source>
        <dbReference type="EMBL" id="RRT51557.1"/>
    </source>
</evidence>
<sequence length="93" mass="10066">MAASGTKSACKPHLVTNPRLPFGGVGESGMGSYHGKFSFDAFSHKKAVLSRGFGGDVSMRYPPYTEHKQRILRGLIAGNLVAVFLALIGWTRR</sequence>
<dbReference type="GO" id="GO:0005737">
    <property type="term" value="C:cytoplasm"/>
    <property type="evidence" value="ECO:0007669"/>
    <property type="project" value="TreeGrafter"/>
</dbReference>
<evidence type="ECO:0000256" key="2">
    <source>
        <dbReference type="SAM" id="Phobius"/>
    </source>
</evidence>
<keyword evidence="2" id="KW-0472">Membrane</keyword>
<evidence type="ECO:0008006" key="5">
    <source>
        <dbReference type="Google" id="ProtNLM"/>
    </source>
</evidence>
<dbReference type="EMBL" id="AMZH03012162">
    <property type="protein sequence ID" value="RRT51557.1"/>
    <property type="molecule type" value="Genomic_DNA"/>
</dbReference>
<protein>
    <recommendedName>
        <fullName evidence="5">Aldehyde dehydrogenase domain-containing protein</fullName>
    </recommendedName>
</protein>
<evidence type="ECO:0000313" key="4">
    <source>
        <dbReference type="Proteomes" id="UP000287651"/>
    </source>
</evidence>
<dbReference type="SUPFAM" id="SSF53720">
    <property type="entry name" value="ALDH-like"/>
    <property type="match status" value="1"/>
</dbReference>
<comment type="caution">
    <text evidence="3">The sequence shown here is derived from an EMBL/GenBank/DDBJ whole genome shotgun (WGS) entry which is preliminary data.</text>
</comment>